<evidence type="ECO:0000256" key="2">
    <source>
        <dbReference type="ARBA" id="ARBA00022475"/>
    </source>
</evidence>
<gene>
    <name evidence="7" type="ORF">LARV_02546</name>
</gene>
<dbReference type="PANTHER" id="PTHR30482">
    <property type="entry name" value="HIGH-AFFINITY BRANCHED-CHAIN AMINO ACID TRANSPORT SYSTEM PERMEASE"/>
    <property type="match status" value="1"/>
</dbReference>
<evidence type="ECO:0000256" key="1">
    <source>
        <dbReference type="ARBA" id="ARBA00004651"/>
    </source>
</evidence>
<dbReference type="OrthoDB" id="9789927at2"/>
<dbReference type="CDD" id="cd06581">
    <property type="entry name" value="TM_PBP1_LivM_like"/>
    <property type="match status" value="1"/>
</dbReference>
<sequence length="365" mass="39924">MKIKRNTLLTLAAIVVFYGLLAIAQNFLNTYLLRILNLCAVYTIFAVTFNLIFGYTGQFSLGHAGFAAIGAYVGALLTLSPVQKQANFFLQPIVPFLANLQVPYLPTLIIAGFLAALIGSLIAWPALRLRGDYLAIATLGFSEIIRIFLVNLQPLTNGAMGLKGIPDYTNLYWSWGAAIVAIFVIKRLIDSSYGRAMKAIRDDEVAAEALGVDLFKHKIMAFAVSAFFIGVAGALFANLISTIDPKVFLFTLTYQIVGITVMGGMGSLTGSAVAACLYTIFLELLRPIESQFNIGALVIPGIPGMRMVIFSLLLLFVILFYRKGLFGQNEFSWDWLIDFLSGKTRKLKASQATLPKNGTEQEKKS</sequence>
<dbReference type="InterPro" id="IPR043428">
    <property type="entry name" value="LivM-like"/>
</dbReference>
<name>A0A0S7BJJ0_9CHLR</name>
<proteinExistence type="predicted"/>
<evidence type="ECO:0000256" key="4">
    <source>
        <dbReference type="ARBA" id="ARBA00022989"/>
    </source>
</evidence>
<accession>A0A0S7BJJ0</accession>
<feature type="transmembrane region" description="Helical" evidence="6">
    <location>
        <begin position="64"/>
        <end position="82"/>
    </location>
</feature>
<evidence type="ECO:0000313" key="7">
    <source>
        <dbReference type="EMBL" id="GAP14771.1"/>
    </source>
</evidence>
<keyword evidence="2" id="KW-1003">Cell membrane</keyword>
<keyword evidence="4 6" id="KW-1133">Transmembrane helix</keyword>
<reference evidence="7" key="1">
    <citation type="submission" date="2015-07" db="EMBL/GenBank/DDBJ databases">
        <title>Draft Genome Sequences of Anaerolinea thermolimosa IMO-1, Bellilinea caldifistulae GOMI-1, Leptolinea tardivitalis YMTK-2, Levilinea saccharolytica KIBI-1,Longilinea arvoryzae KOME-1, Previously Described as Members of the Anaerolineaceae (Chloroflexi).</title>
        <authorList>
            <person name="Sekiguchi Y."/>
            <person name="Ohashi A."/>
            <person name="Matsuura N."/>
            <person name="Tourlousse M.D."/>
        </authorList>
    </citation>
    <scope>NUCLEOTIDE SEQUENCE [LARGE SCALE GENOMIC DNA]</scope>
    <source>
        <strain evidence="7">KOME-1</strain>
    </source>
</reference>
<feature type="transmembrane region" description="Helical" evidence="6">
    <location>
        <begin position="252"/>
        <end position="282"/>
    </location>
</feature>
<feature type="transmembrane region" description="Helical" evidence="6">
    <location>
        <begin position="219"/>
        <end position="240"/>
    </location>
</feature>
<evidence type="ECO:0000256" key="3">
    <source>
        <dbReference type="ARBA" id="ARBA00022692"/>
    </source>
</evidence>
<feature type="transmembrane region" description="Helical" evidence="6">
    <location>
        <begin position="294"/>
        <end position="321"/>
    </location>
</feature>
<feature type="transmembrane region" description="Helical" evidence="6">
    <location>
        <begin position="172"/>
        <end position="189"/>
    </location>
</feature>
<dbReference type="Proteomes" id="UP000055060">
    <property type="component" value="Unassembled WGS sequence"/>
</dbReference>
<dbReference type="GO" id="GO:0015658">
    <property type="term" value="F:branched-chain amino acid transmembrane transporter activity"/>
    <property type="evidence" value="ECO:0007669"/>
    <property type="project" value="InterPro"/>
</dbReference>
<dbReference type="RefSeq" id="WP_075074003.1">
    <property type="nucleotide sequence ID" value="NZ_DF967972.1"/>
</dbReference>
<keyword evidence="8" id="KW-1185">Reference proteome</keyword>
<keyword evidence="3 6" id="KW-0812">Transmembrane</keyword>
<keyword evidence="5 6" id="KW-0472">Membrane</keyword>
<dbReference type="PANTHER" id="PTHR30482:SF10">
    <property type="entry name" value="HIGH-AFFINITY BRANCHED-CHAIN AMINO ACID TRANSPORT PROTEIN BRAE"/>
    <property type="match status" value="1"/>
</dbReference>
<dbReference type="Pfam" id="PF02653">
    <property type="entry name" value="BPD_transp_2"/>
    <property type="match status" value="1"/>
</dbReference>
<evidence type="ECO:0000256" key="6">
    <source>
        <dbReference type="SAM" id="Phobius"/>
    </source>
</evidence>
<dbReference type="GO" id="GO:0005886">
    <property type="term" value="C:plasma membrane"/>
    <property type="evidence" value="ECO:0007669"/>
    <property type="project" value="UniProtKB-SubCell"/>
</dbReference>
<evidence type="ECO:0000256" key="5">
    <source>
        <dbReference type="ARBA" id="ARBA00023136"/>
    </source>
</evidence>
<dbReference type="AlphaFoldDB" id="A0A0S7BJJ0"/>
<evidence type="ECO:0000313" key="8">
    <source>
        <dbReference type="Proteomes" id="UP000055060"/>
    </source>
</evidence>
<protein>
    <submittedName>
        <fullName evidence="7">Amino acid/amide ABC transporter membrane protein 2, HAAT family</fullName>
    </submittedName>
</protein>
<dbReference type="EMBL" id="DF967972">
    <property type="protein sequence ID" value="GAP14771.1"/>
    <property type="molecule type" value="Genomic_DNA"/>
</dbReference>
<organism evidence="7">
    <name type="scientific">Longilinea arvoryzae</name>
    <dbReference type="NCBI Taxonomy" id="360412"/>
    <lineage>
        <taxon>Bacteria</taxon>
        <taxon>Bacillati</taxon>
        <taxon>Chloroflexota</taxon>
        <taxon>Anaerolineae</taxon>
        <taxon>Anaerolineales</taxon>
        <taxon>Anaerolineaceae</taxon>
        <taxon>Longilinea</taxon>
    </lineage>
</organism>
<comment type="subcellular location">
    <subcellularLocation>
        <location evidence="1">Cell membrane</location>
        <topology evidence="1">Multi-pass membrane protein</topology>
    </subcellularLocation>
</comment>
<feature type="transmembrane region" description="Helical" evidence="6">
    <location>
        <begin position="102"/>
        <end position="126"/>
    </location>
</feature>
<dbReference type="STRING" id="360412.LARV_02546"/>
<dbReference type="InterPro" id="IPR001851">
    <property type="entry name" value="ABC_transp_permease"/>
</dbReference>
<feature type="transmembrane region" description="Helical" evidence="6">
    <location>
        <begin position="32"/>
        <end position="52"/>
    </location>
</feature>